<dbReference type="AlphaFoldDB" id="A0A8S1EYP1"/>
<keyword evidence="3" id="KW-1185">Reference proteome</keyword>
<name>A0A8S1EYP1_9PELO</name>
<dbReference type="EMBL" id="CADEPM010000005">
    <property type="protein sequence ID" value="CAB3405687.1"/>
    <property type="molecule type" value="Genomic_DNA"/>
</dbReference>
<dbReference type="InterPro" id="IPR013087">
    <property type="entry name" value="Znf_C2H2_type"/>
</dbReference>
<protein>
    <recommendedName>
        <fullName evidence="1">C2H2-type domain-containing protein</fullName>
    </recommendedName>
</protein>
<evidence type="ECO:0000313" key="3">
    <source>
        <dbReference type="Proteomes" id="UP000494206"/>
    </source>
</evidence>
<accession>A0A8S1EYP1</accession>
<proteinExistence type="predicted"/>
<comment type="caution">
    <text evidence="2">The sequence shown here is derived from an EMBL/GenBank/DDBJ whole genome shotgun (WGS) entry which is preliminary data.</text>
</comment>
<dbReference type="PROSITE" id="PS00028">
    <property type="entry name" value="ZINC_FINGER_C2H2_1"/>
    <property type="match status" value="1"/>
</dbReference>
<feature type="domain" description="C2H2-type" evidence="1">
    <location>
        <begin position="199"/>
        <end position="220"/>
    </location>
</feature>
<gene>
    <name evidence="2" type="ORF">CBOVIS_LOCUS7853</name>
</gene>
<evidence type="ECO:0000313" key="2">
    <source>
        <dbReference type="EMBL" id="CAB3405687.1"/>
    </source>
</evidence>
<dbReference type="Proteomes" id="UP000494206">
    <property type="component" value="Unassembled WGS sequence"/>
</dbReference>
<organism evidence="2 3">
    <name type="scientific">Caenorhabditis bovis</name>
    <dbReference type="NCBI Taxonomy" id="2654633"/>
    <lineage>
        <taxon>Eukaryota</taxon>
        <taxon>Metazoa</taxon>
        <taxon>Ecdysozoa</taxon>
        <taxon>Nematoda</taxon>
        <taxon>Chromadorea</taxon>
        <taxon>Rhabditida</taxon>
        <taxon>Rhabditina</taxon>
        <taxon>Rhabditomorpha</taxon>
        <taxon>Rhabditoidea</taxon>
        <taxon>Rhabditidae</taxon>
        <taxon>Peloderinae</taxon>
        <taxon>Caenorhabditis</taxon>
    </lineage>
</organism>
<sequence length="294" mass="33958">MDVKKHIVIKLYNNPHRNQTLIKYLNKNCFAFFQADTYEDLLGYSLNTIFSQQKFESEPNTDEPDAHNVSNQDILETWANCENSQLLVSENLNDEGILILDDPIETTAKQESDITVDEEPVFKKLKPSEYSTTEACYSSSDEGVSMKKKIDTGMQDCGVCKKSVCVGKTRKTRIRRQIGHILLEHRNTLDMPDLERYHCQNCNRILPIQTSPCEHIKEHHNINKDVITFKDLWTTEQFRLVNDLLILCFDRAVPVPRGRRFNGTDEADNTPYVIDSEDGKLTIEPIFEKRTNPE</sequence>
<reference evidence="2 3" key="1">
    <citation type="submission" date="2020-04" db="EMBL/GenBank/DDBJ databases">
        <authorList>
            <person name="Laetsch R D."/>
            <person name="Stevens L."/>
            <person name="Kumar S."/>
            <person name="Blaxter L. M."/>
        </authorList>
    </citation>
    <scope>NUCLEOTIDE SEQUENCE [LARGE SCALE GENOMIC DNA]</scope>
</reference>
<dbReference type="OrthoDB" id="5811778at2759"/>
<evidence type="ECO:0000259" key="1">
    <source>
        <dbReference type="PROSITE" id="PS00028"/>
    </source>
</evidence>